<dbReference type="RefSeq" id="WP_136015119.1">
    <property type="nucleotide sequence ID" value="NZ_SRZA01000117.1"/>
</dbReference>
<dbReference type="GO" id="GO:0003677">
    <property type="term" value="F:DNA binding"/>
    <property type="evidence" value="ECO:0007669"/>
    <property type="project" value="InterPro"/>
</dbReference>
<dbReference type="InterPro" id="IPR010982">
    <property type="entry name" value="Lambda_DNA-bd_dom_sf"/>
</dbReference>
<organism evidence="2 3">
    <name type="scientific">Bacteroides acidifaciens</name>
    <dbReference type="NCBI Taxonomy" id="85831"/>
    <lineage>
        <taxon>Bacteria</taxon>
        <taxon>Pseudomonadati</taxon>
        <taxon>Bacteroidota</taxon>
        <taxon>Bacteroidia</taxon>
        <taxon>Bacteroidales</taxon>
        <taxon>Bacteroidaceae</taxon>
        <taxon>Bacteroides</taxon>
    </lineage>
</organism>
<protein>
    <submittedName>
        <fullName evidence="2">Transcriptional regulator</fullName>
    </submittedName>
</protein>
<proteinExistence type="predicted"/>
<evidence type="ECO:0000313" key="2">
    <source>
        <dbReference type="EMBL" id="TGX96517.1"/>
    </source>
</evidence>
<dbReference type="Proteomes" id="UP000305751">
    <property type="component" value="Unassembled WGS sequence"/>
</dbReference>
<evidence type="ECO:0000259" key="1">
    <source>
        <dbReference type="Pfam" id="PF07022"/>
    </source>
</evidence>
<accession>A0A4S2A7P5</accession>
<dbReference type="GO" id="GO:0045892">
    <property type="term" value="P:negative regulation of DNA-templated transcription"/>
    <property type="evidence" value="ECO:0007669"/>
    <property type="project" value="InterPro"/>
</dbReference>
<name>A0A4S2A7P5_9BACE</name>
<reference evidence="2 3" key="1">
    <citation type="submission" date="2019-04" db="EMBL/GenBank/DDBJ databases">
        <title>Microbes associate with the intestines of laboratory mice.</title>
        <authorList>
            <person name="Navarre W."/>
            <person name="Wong E."/>
            <person name="Huang K."/>
            <person name="Tropini C."/>
            <person name="Ng K."/>
            <person name="Yu B."/>
        </authorList>
    </citation>
    <scope>NUCLEOTIDE SEQUENCE [LARGE SCALE GENOMIC DNA]</scope>
    <source>
        <strain evidence="2 3">NM70_E10</strain>
    </source>
</reference>
<feature type="non-terminal residue" evidence="2">
    <location>
        <position position="33"/>
    </location>
</feature>
<comment type="caution">
    <text evidence="2">The sequence shown here is derived from an EMBL/GenBank/DDBJ whole genome shotgun (WGS) entry which is preliminary data.</text>
</comment>
<gene>
    <name evidence="2" type="ORF">E5356_19605</name>
</gene>
<feature type="domain" description="Bacteriophage CI repressor N-terminal" evidence="1">
    <location>
        <begin position="9"/>
        <end position="33"/>
    </location>
</feature>
<dbReference type="Gene3D" id="1.10.260.40">
    <property type="entry name" value="lambda repressor-like DNA-binding domains"/>
    <property type="match status" value="1"/>
</dbReference>
<dbReference type="InterPro" id="IPR010744">
    <property type="entry name" value="Phage_CI_N"/>
</dbReference>
<dbReference type="Pfam" id="PF07022">
    <property type="entry name" value="Phage_CI_repr"/>
    <property type="match status" value="1"/>
</dbReference>
<dbReference type="EMBL" id="SRZA01000117">
    <property type="protein sequence ID" value="TGX96517.1"/>
    <property type="molecule type" value="Genomic_DNA"/>
</dbReference>
<dbReference type="AlphaFoldDB" id="A0A4S2A7P5"/>
<evidence type="ECO:0000313" key="3">
    <source>
        <dbReference type="Proteomes" id="UP000305751"/>
    </source>
</evidence>
<sequence>MDTNLDVTGIIKRAKQVLGLKRDSELAEYLGVS</sequence>
<keyword evidence="3" id="KW-1185">Reference proteome</keyword>